<sequence length="183" mass="19922">MLGHPDGAGGGPHGLCRLFGGQSHDNPQDHDLTLFVGKDAQQLRHTLVQLALESTLLGTDAALDLVGDFGDRLGAISGRGTMRVGHLVLGDPVDEGQERAALITVRRQCREHRETHLLSNVVCGSERTLLPANPSAAVPHYQRTDGRQQPLDRLRITLNSSGDRLIQSVPHIGHRRQQSQCYV</sequence>
<reference evidence="2 3" key="1">
    <citation type="journal article" date="2014" name="J. Biotechnol.">
        <title>Complete genome sequence of the actinobacterium Amycolatopsis japonica MG417-CF17(T) (=DSM 44213T) producing (S,S)-N,N'-ethylenediaminedisuccinic acid.</title>
        <authorList>
            <person name="Stegmann E."/>
            <person name="Albersmeier A."/>
            <person name="Spohn M."/>
            <person name="Gert H."/>
            <person name="Weber T."/>
            <person name="Wohlleben W."/>
            <person name="Kalinowski J."/>
            <person name="Ruckert C."/>
        </authorList>
    </citation>
    <scope>NUCLEOTIDE SEQUENCE [LARGE SCALE GENOMIC DNA]</scope>
    <source>
        <strain evidence="3">MG417-CF17 (DSM 44213)</strain>
    </source>
</reference>
<dbReference type="AlphaFoldDB" id="A0A075V693"/>
<evidence type="ECO:0000313" key="2">
    <source>
        <dbReference type="EMBL" id="AIG79984.1"/>
    </source>
</evidence>
<feature type="compositionally biased region" description="Gly residues" evidence="1">
    <location>
        <begin position="1"/>
        <end position="13"/>
    </location>
</feature>
<dbReference type="KEGG" id="aja:AJAP_35885"/>
<dbReference type="HOGENOM" id="CLU_1472294_0_0_11"/>
<dbReference type="EMBL" id="CP008953">
    <property type="protein sequence ID" value="AIG79984.1"/>
    <property type="molecule type" value="Genomic_DNA"/>
</dbReference>
<organism evidence="2 3">
    <name type="scientific">Amycolatopsis japonica</name>
    <dbReference type="NCBI Taxonomy" id="208439"/>
    <lineage>
        <taxon>Bacteria</taxon>
        <taxon>Bacillati</taxon>
        <taxon>Actinomycetota</taxon>
        <taxon>Actinomycetes</taxon>
        <taxon>Pseudonocardiales</taxon>
        <taxon>Pseudonocardiaceae</taxon>
        <taxon>Amycolatopsis</taxon>
        <taxon>Amycolatopsis japonica group</taxon>
    </lineage>
</organism>
<proteinExistence type="predicted"/>
<accession>A0A075V693</accession>
<evidence type="ECO:0000313" key="3">
    <source>
        <dbReference type="Proteomes" id="UP000028492"/>
    </source>
</evidence>
<dbReference type="Proteomes" id="UP000028492">
    <property type="component" value="Chromosome"/>
</dbReference>
<name>A0A075V693_9PSEU</name>
<evidence type="ECO:0000256" key="1">
    <source>
        <dbReference type="SAM" id="MobiDB-lite"/>
    </source>
</evidence>
<gene>
    <name evidence="2" type="ORF">AJAP_35885</name>
</gene>
<protein>
    <submittedName>
        <fullName evidence="2">Uncharacterized protein</fullName>
    </submittedName>
</protein>
<keyword evidence="3" id="KW-1185">Reference proteome</keyword>
<feature type="region of interest" description="Disordered" evidence="1">
    <location>
        <begin position="1"/>
        <end position="22"/>
    </location>
</feature>